<dbReference type="SUPFAM" id="SSF53335">
    <property type="entry name" value="S-adenosyl-L-methionine-dependent methyltransferases"/>
    <property type="match status" value="1"/>
</dbReference>
<name>A0A1H3JNP6_9RHOB</name>
<dbReference type="EMBL" id="FNPX01000001">
    <property type="protein sequence ID" value="SDY41536.1"/>
    <property type="molecule type" value="Genomic_DNA"/>
</dbReference>
<dbReference type="Gene3D" id="3.40.50.150">
    <property type="entry name" value="Vaccinia Virus protein VP39"/>
    <property type="match status" value="1"/>
</dbReference>
<evidence type="ECO:0000313" key="4">
    <source>
        <dbReference type="Proteomes" id="UP000198914"/>
    </source>
</evidence>
<evidence type="ECO:0000256" key="1">
    <source>
        <dbReference type="ARBA" id="ARBA00022679"/>
    </source>
</evidence>
<dbReference type="Pfam" id="PF13649">
    <property type="entry name" value="Methyltransf_25"/>
    <property type="match status" value="1"/>
</dbReference>
<dbReference type="AlphaFoldDB" id="A0A1H3JNP6"/>
<dbReference type="STRING" id="1244108.SAMN05444004_101392"/>
<dbReference type="RefSeq" id="WP_092641445.1">
    <property type="nucleotide sequence ID" value="NZ_FNPX01000001.1"/>
</dbReference>
<organism evidence="3 4">
    <name type="scientific">Jannaschia faecimaris</name>
    <dbReference type="NCBI Taxonomy" id="1244108"/>
    <lineage>
        <taxon>Bacteria</taxon>
        <taxon>Pseudomonadati</taxon>
        <taxon>Pseudomonadota</taxon>
        <taxon>Alphaproteobacteria</taxon>
        <taxon>Rhodobacterales</taxon>
        <taxon>Roseobacteraceae</taxon>
        <taxon>Jannaschia</taxon>
    </lineage>
</organism>
<dbReference type="GO" id="GO:0032259">
    <property type="term" value="P:methylation"/>
    <property type="evidence" value="ECO:0007669"/>
    <property type="project" value="UniProtKB-KW"/>
</dbReference>
<keyword evidence="3" id="KW-0489">Methyltransferase</keyword>
<proteinExistence type="predicted"/>
<keyword evidence="1 3" id="KW-0808">Transferase</keyword>
<dbReference type="GO" id="GO:0008168">
    <property type="term" value="F:methyltransferase activity"/>
    <property type="evidence" value="ECO:0007669"/>
    <property type="project" value="UniProtKB-KW"/>
</dbReference>
<dbReference type="PANTHER" id="PTHR43861">
    <property type="entry name" value="TRANS-ACONITATE 2-METHYLTRANSFERASE-RELATED"/>
    <property type="match status" value="1"/>
</dbReference>
<evidence type="ECO:0000259" key="2">
    <source>
        <dbReference type="Pfam" id="PF13649"/>
    </source>
</evidence>
<dbReference type="InterPro" id="IPR041698">
    <property type="entry name" value="Methyltransf_25"/>
</dbReference>
<accession>A0A1H3JNP6</accession>
<evidence type="ECO:0000313" key="3">
    <source>
        <dbReference type="EMBL" id="SDY41536.1"/>
    </source>
</evidence>
<dbReference type="Proteomes" id="UP000198914">
    <property type="component" value="Unassembled WGS sequence"/>
</dbReference>
<dbReference type="InterPro" id="IPR029063">
    <property type="entry name" value="SAM-dependent_MTases_sf"/>
</dbReference>
<dbReference type="OrthoDB" id="9765084at2"/>
<reference evidence="4" key="1">
    <citation type="submission" date="2016-10" db="EMBL/GenBank/DDBJ databases">
        <authorList>
            <person name="Varghese N."/>
            <person name="Submissions S."/>
        </authorList>
    </citation>
    <scope>NUCLEOTIDE SEQUENCE [LARGE SCALE GENOMIC DNA]</scope>
    <source>
        <strain evidence="4">DSM 100420</strain>
    </source>
</reference>
<sequence>MAERTRGIYRLVTVPAIYQRIQTALAGSDAYARVGKLVFDGLDGKNVLEIGCGPGRWATVLRHTKHYTGIDWNSRHIEQARAQYGSPQASFICGDLGDTALINSDTPLHAVIGIGILHHLDDAIARNVLTRAAELLVPGGQFIGIEPVIHKGQNPIARLLKALDSGRHIRSTAGYEQVFPPAYINVTTHIRQDLMRVPYSHCLINAKIA</sequence>
<feature type="domain" description="Methyltransferase" evidence="2">
    <location>
        <begin position="47"/>
        <end position="140"/>
    </location>
</feature>
<gene>
    <name evidence="3" type="ORF">SAMN05444004_101392</name>
</gene>
<dbReference type="CDD" id="cd02440">
    <property type="entry name" value="AdoMet_MTases"/>
    <property type="match status" value="1"/>
</dbReference>
<protein>
    <submittedName>
        <fullName evidence="3">Methyltransferase domain-containing protein</fullName>
    </submittedName>
</protein>
<keyword evidence="4" id="KW-1185">Reference proteome</keyword>